<organism evidence="1 2">
    <name type="scientific">Taklimakanibacter albus</name>
    <dbReference type="NCBI Taxonomy" id="2800327"/>
    <lineage>
        <taxon>Bacteria</taxon>
        <taxon>Pseudomonadati</taxon>
        <taxon>Pseudomonadota</taxon>
        <taxon>Alphaproteobacteria</taxon>
        <taxon>Hyphomicrobiales</taxon>
        <taxon>Aestuariivirgaceae</taxon>
        <taxon>Taklimakanibacter</taxon>
    </lineage>
</organism>
<name>A0ACC5R8S2_9HYPH</name>
<evidence type="ECO:0000313" key="1">
    <source>
        <dbReference type="EMBL" id="MBK1869056.1"/>
    </source>
</evidence>
<dbReference type="Proteomes" id="UP000616151">
    <property type="component" value="Unassembled WGS sequence"/>
</dbReference>
<protein>
    <submittedName>
        <fullName evidence="1">DUF1127 domain-containing protein</fullName>
    </submittedName>
</protein>
<comment type="caution">
    <text evidence="1">The sequence shown here is derived from an EMBL/GenBank/DDBJ whole genome shotgun (WGS) entry which is preliminary data.</text>
</comment>
<keyword evidence="2" id="KW-1185">Reference proteome</keyword>
<dbReference type="EMBL" id="JAENHL010000007">
    <property type="protein sequence ID" value="MBK1869056.1"/>
    <property type="molecule type" value="Genomic_DNA"/>
</dbReference>
<gene>
    <name evidence="1" type="ORF">JHL16_22040</name>
</gene>
<sequence length="50" mass="6039">MFNFFTDGFKRWNRYNTTKRELDLLTDRELADLGIMRSDIPRIARDSVSR</sequence>
<reference evidence="1" key="1">
    <citation type="submission" date="2021-01" db="EMBL/GenBank/DDBJ databases">
        <authorList>
            <person name="Sun Q."/>
        </authorList>
    </citation>
    <scope>NUCLEOTIDE SEQUENCE</scope>
    <source>
        <strain evidence="1">YIM B02566</strain>
    </source>
</reference>
<proteinExistence type="predicted"/>
<accession>A0ACC5R8S2</accession>
<evidence type="ECO:0000313" key="2">
    <source>
        <dbReference type="Proteomes" id="UP000616151"/>
    </source>
</evidence>